<evidence type="ECO:0000256" key="7">
    <source>
        <dbReference type="ARBA" id="ARBA00022840"/>
    </source>
</evidence>
<dbReference type="InterPro" id="IPR011712">
    <property type="entry name" value="Sig_transdc_His_kin_sub3_dim/P"/>
</dbReference>
<feature type="transmembrane region" description="Helical" evidence="9">
    <location>
        <begin position="153"/>
        <end position="176"/>
    </location>
</feature>
<evidence type="ECO:0000256" key="9">
    <source>
        <dbReference type="SAM" id="Phobius"/>
    </source>
</evidence>
<dbReference type="Proteomes" id="UP000319804">
    <property type="component" value="Unassembled WGS sequence"/>
</dbReference>
<evidence type="ECO:0000256" key="5">
    <source>
        <dbReference type="ARBA" id="ARBA00022741"/>
    </source>
</evidence>
<reference evidence="13 14" key="1">
    <citation type="submission" date="2019-06" db="EMBL/GenBank/DDBJ databases">
        <title>Sequencing the genomes of 1000 actinobacteria strains.</title>
        <authorList>
            <person name="Klenk H.-P."/>
        </authorList>
    </citation>
    <scope>NUCLEOTIDE SEQUENCE [LARGE SCALE GENOMIC DNA]</scope>
    <source>
        <strain evidence="13 14">DSM 20427</strain>
    </source>
</reference>
<keyword evidence="4" id="KW-0808">Transferase</keyword>
<dbReference type="InterPro" id="IPR003594">
    <property type="entry name" value="HATPase_dom"/>
</dbReference>
<dbReference type="Pfam" id="PF07730">
    <property type="entry name" value="HisKA_3"/>
    <property type="match status" value="1"/>
</dbReference>
<evidence type="ECO:0000256" key="3">
    <source>
        <dbReference type="ARBA" id="ARBA00022553"/>
    </source>
</evidence>
<dbReference type="InterPro" id="IPR050482">
    <property type="entry name" value="Sensor_HK_TwoCompSys"/>
</dbReference>
<keyword evidence="9" id="KW-1133">Transmembrane helix</keyword>
<dbReference type="OrthoDB" id="227596at2"/>
<keyword evidence="14" id="KW-1185">Reference proteome</keyword>
<comment type="catalytic activity">
    <reaction evidence="1">
        <text>ATP + protein L-histidine = ADP + protein N-phospho-L-histidine.</text>
        <dbReference type="EC" id="2.7.13.3"/>
    </reaction>
</comment>
<protein>
    <recommendedName>
        <fullName evidence="2">histidine kinase</fullName>
        <ecNumber evidence="2">2.7.13.3</ecNumber>
    </recommendedName>
</protein>
<evidence type="ECO:0000256" key="2">
    <source>
        <dbReference type="ARBA" id="ARBA00012438"/>
    </source>
</evidence>
<evidence type="ECO:0000256" key="4">
    <source>
        <dbReference type="ARBA" id="ARBA00022679"/>
    </source>
</evidence>
<organism evidence="13 14">
    <name type="scientific">Microbacterium lacticum</name>
    <dbReference type="NCBI Taxonomy" id="33885"/>
    <lineage>
        <taxon>Bacteria</taxon>
        <taxon>Bacillati</taxon>
        <taxon>Actinomycetota</taxon>
        <taxon>Actinomycetes</taxon>
        <taxon>Micrococcales</taxon>
        <taxon>Microbacteriaceae</taxon>
        <taxon>Microbacterium</taxon>
    </lineage>
</organism>
<accession>A0A4Y3UMB0</accession>
<dbReference type="EC" id="2.7.13.3" evidence="2"/>
<keyword evidence="5" id="KW-0547">Nucleotide-binding</keyword>
<feature type="transmembrane region" description="Helical" evidence="9">
    <location>
        <begin position="12"/>
        <end position="34"/>
    </location>
</feature>
<sequence length="409" mass="42656">MFRPLTRTQQRVDIVVAALFGLFALAATLIPWTSSGVGSGVVDERVAAVVAVLLTAVYAVALALRRRSPALALAISWGAALVQMATGLPPLPANLAIFPVLYTTAAYGTRRVFWAGFASALGGAAAMTLYLIVPGFVQVPGDREPSSVATHVFAFVMTFVASALALLLAWTIGALVRTGIRARENWHAQQLAEAEAAAEAQRTRIARDMHDVVAHSLAVVIAQADGARYAAAADPDAAASALGTISQTARAALADVRMLLTQLRHTQADGPQPSLADLEQLYAQVRAAGVDLAVEVDPMPRGETAASLQLAVYRILQEALTNALRHGAVGDRGARGGRVDVRFSWHDERVEVVVTNPIGAAAAPDGAARGHGLIGMRERAQLVGGTLEAGPDGAGRFVVRAALPREGGA</sequence>
<dbReference type="PANTHER" id="PTHR24421:SF10">
    <property type="entry name" value="NITRATE_NITRITE SENSOR PROTEIN NARQ"/>
    <property type="match status" value="1"/>
</dbReference>
<dbReference type="InterPro" id="IPR036890">
    <property type="entry name" value="HATPase_C_sf"/>
</dbReference>
<keyword evidence="3" id="KW-0597">Phosphoprotein</keyword>
<evidence type="ECO:0000256" key="1">
    <source>
        <dbReference type="ARBA" id="ARBA00000085"/>
    </source>
</evidence>
<proteinExistence type="predicted"/>
<feature type="transmembrane region" description="Helical" evidence="9">
    <location>
        <begin position="46"/>
        <end position="64"/>
    </location>
</feature>
<keyword evidence="9" id="KW-0472">Membrane</keyword>
<dbReference type="SUPFAM" id="SSF55874">
    <property type="entry name" value="ATPase domain of HSP90 chaperone/DNA topoisomerase II/histidine kinase"/>
    <property type="match status" value="1"/>
</dbReference>
<dbReference type="PANTHER" id="PTHR24421">
    <property type="entry name" value="NITRATE/NITRITE SENSOR PROTEIN NARX-RELATED"/>
    <property type="match status" value="1"/>
</dbReference>
<dbReference type="InterPro" id="IPR055558">
    <property type="entry name" value="DUF7134"/>
</dbReference>
<dbReference type="RefSeq" id="WP_141380096.1">
    <property type="nucleotide sequence ID" value="NZ_BJNA01000014.1"/>
</dbReference>
<keyword evidence="9" id="KW-0812">Transmembrane</keyword>
<feature type="transmembrane region" description="Helical" evidence="9">
    <location>
        <begin position="112"/>
        <end position="133"/>
    </location>
</feature>
<evidence type="ECO:0000259" key="10">
    <source>
        <dbReference type="Pfam" id="PF02518"/>
    </source>
</evidence>
<dbReference type="EMBL" id="VFPS01000007">
    <property type="protein sequence ID" value="TQM90589.1"/>
    <property type="molecule type" value="Genomic_DNA"/>
</dbReference>
<dbReference type="Pfam" id="PF23539">
    <property type="entry name" value="DUF7134"/>
    <property type="match status" value="1"/>
</dbReference>
<evidence type="ECO:0000259" key="12">
    <source>
        <dbReference type="Pfam" id="PF23539"/>
    </source>
</evidence>
<dbReference type="AlphaFoldDB" id="A0A4Y3UMB0"/>
<evidence type="ECO:0000313" key="14">
    <source>
        <dbReference type="Proteomes" id="UP000319804"/>
    </source>
</evidence>
<feature type="domain" description="Signal transduction histidine kinase subgroup 3 dimerisation and phosphoacceptor" evidence="11">
    <location>
        <begin position="202"/>
        <end position="267"/>
    </location>
</feature>
<evidence type="ECO:0000256" key="6">
    <source>
        <dbReference type="ARBA" id="ARBA00022777"/>
    </source>
</evidence>
<dbReference type="GO" id="GO:0000155">
    <property type="term" value="F:phosphorelay sensor kinase activity"/>
    <property type="evidence" value="ECO:0007669"/>
    <property type="project" value="InterPro"/>
</dbReference>
<keyword evidence="7" id="KW-0067">ATP-binding</keyword>
<feature type="domain" description="Histidine kinase/HSP90-like ATPase" evidence="10">
    <location>
        <begin position="310"/>
        <end position="404"/>
    </location>
</feature>
<feature type="domain" description="DUF7134" evidence="12">
    <location>
        <begin position="6"/>
        <end position="178"/>
    </location>
</feature>
<keyword evidence="8" id="KW-0902">Two-component regulatory system</keyword>
<dbReference type="GO" id="GO:0016020">
    <property type="term" value="C:membrane"/>
    <property type="evidence" value="ECO:0007669"/>
    <property type="project" value="InterPro"/>
</dbReference>
<gene>
    <name evidence="13" type="ORF">FHX68_2910</name>
</gene>
<comment type="caution">
    <text evidence="13">The sequence shown here is derived from an EMBL/GenBank/DDBJ whole genome shotgun (WGS) entry which is preliminary data.</text>
</comment>
<dbReference type="Pfam" id="PF02518">
    <property type="entry name" value="HATPase_c"/>
    <property type="match status" value="1"/>
</dbReference>
<dbReference type="CDD" id="cd16917">
    <property type="entry name" value="HATPase_UhpB-NarQ-NarX-like"/>
    <property type="match status" value="1"/>
</dbReference>
<dbReference type="GO" id="GO:0005524">
    <property type="term" value="F:ATP binding"/>
    <property type="evidence" value="ECO:0007669"/>
    <property type="project" value="UniProtKB-KW"/>
</dbReference>
<name>A0A4Y3UMB0_9MICO</name>
<dbReference type="Gene3D" id="1.20.5.1930">
    <property type="match status" value="1"/>
</dbReference>
<keyword evidence="6 13" id="KW-0418">Kinase</keyword>
<dbReference type="Gene3D" id="3.30.565.10">
    <property type="entry name" value="Histidine kinase-like ATPase, C-terminal domain"/>
    <property type="match status" value="1"/>
</dbReference>
<evidence type="ECO:0000256" key="8">
    <source>
        <dbReference type="ARBA" id="ARBA00023012"/>
    </source>
</evidence>
<evidence type="ECO:0000313" key="13">
    <source>
        <dbReference type="EMBL" id="TQM90589.1"/>
    </source>
</evidence>
<dbReference type="GO" id="GO:0046983">
    <property type="term" value="F:protein dimerization activity"/>
    <property type="evidence" value="ECO:0007669"/>
    <property type="project" value="InterPro"/>
</dbReference>
<evidence type="ECO:0000259" key="11">
    <source>
        <dbReference type="Pfam" id="PF07730"/>
    </source>
</evidence>